<dbReference type="Proteomes" id="UP000320421">
    <property type="component" value="Chromosome"/>
</dbReference>
<comment type="domain">
    <text evidence="7">Contains large globular domains required for ATP hydrolysis at each terminus and a third globular domain forming a flexible hinge near the middle of the molecule. These domains are separated by coiled-coil structures.</text>
</comment>
<feature type="coiled-coil region" evidence="7">
    <location>
        <begin position="928"/>
        <end position="962"/>
    </location>
</feature>
<comment type="subunit">
    <text evidence="7">Homodimer.</text>
</comment>
<dbReference type="GO" id="GO:0003677">
    <property type="term" value="F:DNA binding"/>
    <property type="evidence" value="ECO:0007669"/>
    <property type="project" value="UniProtKB-UniRule"/>
</dbReference>
<feature type="coiled-coil region" evidence="7">
    <location>
        <begin position="1107"/>
        <end position="1144"/>
    </location>
</feature>
<feature type="compositionally biased region" description="Basic and acidic residues" evidence="8">
    <location>
        <begin position="874"/>
        <end position="892"/>
    </location>
</feature>
<dbReference type="FunFam" id="3.40.50.300:FF:000901">
    <property type="entry name" value="Chromosome partition protein Smc"/>
    <property type="match status" value="1"/>
</dbReference>
<organism evidence="10 11">
    <name type="scientific">Gimesia chilikensis</name>
    <dbReference type="NCBI Taxonomy" id="2605989"/>
    <lineage>
        <taxon>Bacteria</taxon>
        <taxon>Pseudomonadati</taxon>
        <taxon>Planctomycetota</taxon>
        <taxon>Planctomycetia</taxon>
        <taxon>Planctomycetales</taxon>
        <taxon>Planctomycetaceae</taxon>
        <taxon>Gimesia</taxon>
    </lineage>
</organism>
<dbReference type="EMBL" id="CP036266">
    <property type="protein sequence ID" value="QDT19057.1"/>
    <property type="molecule type" value="Genomic_DNA"/>
</dbReference>
<protein>
    <recommendedName>
        <fullName evidence="7">Chromosome partition protein Smc</fullName>
    </recommendedName>
</protein>
<dbReference type="RefSeq" id="WP_145180961.1">
    <property type="nucleotide sequence ID" value="NZ_CP036266.1"/>
</dbReference>
<dbReference type="GO" id="GO:0007062">
    <property type="term" value="P:sister chromatid cohesion"/>
    <property type="evidence" value="ECO:0007669"/>
    <property type="project" value="InterPro"/>
</dbReference>
<comment type="similarity">
    <text evidence="7">Belongs to the SMC family.</text>
</comment>
<keyword evidence="4 7" id="KW-0067">ATP-binding</keyword>
<comment type="function">
    <text evidence="7">Required for chromosome condensation and partitioning.</text>
</comment>
<dbReference type="GO" id="GO:0005737">
    <property type="term" value="C:cytoplasm"/>
    <property type="evidence" value="ECO:0007669"/>
    <property type="project" value="UniProtKB-SubCell"/>
</dbReference>
<dbReference type="CDD" id="cd03278">
    <property type="entry name" value="ABC_SMC_barmotin"/>
    <property type="match status" value="1"/>
</dbReference>
<dbReference type="Gene3D" id="3.30.70.1620">
    <property type="match status" value="1"/>
</dbReference>
<comment type="subcellular location">
    <subcellularLocation>
        <location evidence="1 7">Cytoplasm</location>
    </subcellularLocation>
</comment>
<keyword evidence="2 7" id="KW-0963">Cytoplasm</keyword>
<feature type="region of interest" description="Disordered" evidence="8">
    <location>
        <begin position="872"/>
        <end position="892"/>
    </location>
</feature>
<feature type="coiled-coil region" evidence="7">
    <location>
        <begin position="247"/>
        <end position="442"/>
    </location>
</feature>
<dbReference type="GO" id="GO:0005524">
    <property type="term" value="F:ATP binding"/>
    <property type="evidence" value="ECO:0007669"/>
    <property type="project" value="UniProtKB-UniRule"/>
</dbReference>
<dbReference type="InterPro" id="IPR003395">
    <property type="entry name" value="RecF/RecN/SMC_N"/>
</dbReference>
<dbReference type="InterPro" id="IPR027417">
    <property type="entry name" value="P-loop_NTPase"/>
</dbReference>
<dbReference type="InterPro" id="IPR036277">
    <property type="entry name" value="SMC_hinge_sf"/>
</dbReference>
<reference evidence="10 11" key="1">
    <citation type="submission" date="2019-02" db="EMBL/GenBank/DDBJ databases">
        <title>Deep-cultivation of Planctomycetes and their phenomic and genomic characterization uncovers novel biology.</title>
        <authorList>
            <person name="Wiegand S."/>
            <person name="Jogler M."/>
            <person name="Boedeker C."/>
            <person name="Pinto D."/>
            <person name="Vollmers J."/>
            <person name="Rivas-Marin E."/>
            <person name="Kohn T."/>
            <person name="Peeters S.H."/>
            <person name="Heuer A."/>
            <person name="Rast P."/>
            <person name="Oberbeckmann S."/>
            <person name="Bunk B."/>
            <person name="Jeske O."/>
            <person name="Meyerdierks A."/>
            <person name="Storesund J.E."/>
            <person name="Kallscheuer N."/>
            <person name="Luecker S."/>
            <person name="Lage O.M."/>
            <person name="Pohl T."/>
            <person name="Merkel B.J."/>
            <person name="Hornburger P."/>
            <person name="Mueller R.-W."/>
            <person name="Bruemmer F."/>
            <person name="Labrenz M."/>
            <person name="Spormann A.M."/>
            <person name="Op den Camp H."/>
            <person name="Overmann J."/>
            <person name="Amann R."/>
            <person name="Jetten M.S.M."/>
            <person name="Mascher T."/>
            <person name="Medema M.H."/>
            <person name="Devos D.P."/>
            <person name="Kaster A.-K."/>
            <person name="Ovreas L."/>
            <person name="Rohde M."/>
            <person name="Galperin M.Y."/>
            <person name="Jogler C."/>
        </authorList>
    </citation>
    <scope>NUCLEOTIDE SEQUENCE [LARGE SCALE GENOMIC DNA]</scope>
    <source>
        <strain evidence="10 11">HG66A1</strain>
    </source>
</reference>
<feature type="binding site" evidence="7">
    <location>
        <begin position="31"/>
        <end position="38"/>
    </location>
    <ligand>
        <name>ATP</name>
        <dbReference type="ChEBI" id="CHEBI:30616"/>
    </ligand>
</feature>
<keyword evidence="5 7" id="KW-0175">Coiled coil</keyword>
<dbReference type="GO" id="GO:0030261">
    <property type="term" value="P:chromosome condensation"/>
    <property type="evidence" value="ECO:0007669"/>
    <property type="project" value="InterPro"/>
</dbReference>
<dbReference type="GO" id="GO:0016887">
    <property type="term" value="F:ATP hydrolysis activity"/>
    <property type="evidence" value="ECO:0007669"/>
    <property type="project" value="InterPro"/>
</dbReference>
<dbReference type="OrthoDB" id="9808768at2"/>
<dbReference type="SUPFAM" id="SSF75553">
    <property type="entry name" value="Smc hinge domain"/>
    <property type="match status" value="1"/>
</dbReference>
<dbReference type="GO" id="GO:0006260">
    <property type="term" value="P:DNA replication"/>
    <property type="evidence" value="ECO:0007669"/>
    <property type="project" value="UniProtKB-UniRule"/>
</dbReference>
<dbReference type="InterPro" id="IPR010935">
    <property type="entry name" value="SMC_hinge"/>
</dbReference>
<dbReference type="Gene3D" id="1.20.1060.20">
    <property type="match status" value="1"/>
</dbReference>
<keyword evidence="6 7" id="KW-0238">DNA-binding</keyword>
<accession>A0A517PI50</accession>
<sequence length="1314" mass="148853">MLKSLELFGFKSFADRTIFEFSEGITCVVGPNGSGKSNVVDGIKWVLGDQSPKSLRGKDMTDVIFNGSKGRKANAYAEATLTFKNTERFLDIDAEEVHIGRRLWKNGDSEYLLNRNPVRLKDIRDLFMGTGAATSAYSIIEQGRVDQILQANAATRRVVFEEAAGISRYKARKVDAERKLERVGQNILRLTDIVDEVEAQLNSTRSQASKAAKYREASTELRKLWMGMAADDWRHLTAQLSTLHNQIGQYQKRIDELNAGYQEYEDKLGAIDAEVSEFEDQLRTVEKQLSTHREGIAGNQTAIEHQLERKTEFETEITRLRKQRILMARRTTEIQRDLEAVKQEKENSEAGFELQRAKLQEAQERITVVTTELDAISEEIQQKRQQMHEFNKQSLALDNRLFSMQTQQETVSNSMTKANEKRLQLEARVEEAEAVVEECTARFRTAGDKVAEFAQALSAVDEKQQDLLSQQDQRTQQLSELRERRSAYQARKSVLEDLERRQEGLSIGVKDILNRAQTSNYPPWNTILGSVADLLDVDLEQAALLEVALGSRSQLLVISEFDPLYQFLKEGKYSISGRVGFITHPSANAAEPNAASGFTLSADSLVPESFGVPTAESGKTTNSPEGVLDLSSERGVIYRADQLVKDTPQNRQLAELLLTDTWIVDSLETAVRLSREEGKQCRFVTLQGELVEENLSIFVGAIGGESAIFTRRSELRKLKNDLIRIDRTLNDNEVALEKLDELLSTVDGERSACQEQMQEASEALATEKAAKVSAEQKQEQLNEELATVLSDLHDLEAHSAKLTAESEAVLGEKQELEAELDRLNALIQEGEQQLLDKQCEVQELKEQQNARKLELATHEERLAGLEQRFSRLNSESEQRHQQQEESNRRYESSLEKNSQINLHILNTRALLDEQLLVQENFLEQARNLTLLRDEKRQYKKQLSSEEAAIRKERRELSDKKHEEEFKTRDIEHEIKTLAERIEEEYQLTLEEIVSSGESILKQHLEEIAEAEREQAAEEEAEVAQVEETDPEAENEIEQDALSADFESATPEEPVEIELVNEDDALTEPGFNAELYLEIRPEIEAQVNRLRRKIKMMGSINSDSLKDLDELECRFEYMKSQLDDLNEAKSSLEEIIRRINVESKRLFFDTFEVVRGHFQEIFRKLFGGGEADIILEDPDDVLECGIEIVARPPGKELRGLTLLSGGEKTLTAVALLMSIFRSRPSPFCILDEVDAALDEANVERYAGLIDDFKETTQFIMITHNKRSMTVGNVLYGVTMEQSGVSKRMSVRFDDISEDGHFKQSSSGTDGASEAA</sequence>
<evidence type="ECO:0000256" key="3">
    <source>
        <dbReference type="ARBA" id="ARBA00022741"/>
    </source>
</evidence>
<evidence type="ECO:0000313" key="11">
    <source>
        <dbReference type="Proteomes" id="UP000320421"/>
    </source>
</evidence>
<dbReference type="GO" id="GO:0007059">
    <property type="term" value="P:chromosome segregation"/>
    <property type="evidence" value="ECO:0007669"/>
    <property type="project" value="UniProtKB-UniRule"/>
</dbReference>
<proteinExistence type="inferred from homology"/>
<dbReference type="SUPFAM" id="SSF52540">
    <property type="entry name" value="P-loop containing nucleoside triphosphate hydrolases"/>
    <property type="match status" value="1"/>
</dbReference>
<dbReference type="PANTHER" id="PTHR43977">
    <property type="entry name" value="STRUCTURAL MAINTENANCE OF CHROMOSOMES PROTEIN 3"/>
    <property type="match status" value="1"/>
</dbReference>
<dbReference type="InterPro" id="IPR024704">
    <property type="entry name" value="SMC"/>
</dbReference>
<dbReference type="SUPFAM" id="SSF57997">
    <property type="entry name" value="Tropomyosin"/>
    <property type="match status" value="1"/>
</dbReference>
<name>A0A517PI50_9PLAN</name>
<dbReference type="Pfam" id="PF02463">
    <property type="entry name" value="SMC_N"/>
    <property type="match status" value="2"/>
</dbReference>
<evidence type="ECO:0000256" key="6">
    <source>
        <dbReference type="ARBA" id="ARBA00023125"/>
    </source>
</evidence>
<dbReference type="Gene3D" id="3.40.50.300">
    <property type="entry name" value="P-loop containing nucleotide triphosphate hydrolases"/>
    <property type="match status" value="2"/>
</dbReference>
<dbReference type="HAMAP" id="MF_01894">
    <property type="entry name" value="Smc_prok"/>
    <property type="match status" value="1"/>
</dbReference>
<dbReference type="Gene3D" id="1.20.5.170">
    <property type="match status" value="1"/>
</dbReference>
<feature type="domain" description="SMC hinge" evidence="9">
    <location>
        <begin position="525"/>
        <end position="674"/>
    </location>
</feature>
<evidence type="ECO:0000256" key="5">
    <source>
        <dbReference type="ARBA" id="ARBA00023054"/>
    </source>
</evidence>
<dbReference type="PIRSF" id="PIRSF005719">
    <property type="entry name" value="SMC"/>
    <property type="match status" value="1"/>
</dbReference>
<dbReference type="Pfam" id="PF06470">
    <property type="entry name" value="SMC_hinge"/>
    <property type="match status" value="1"/>
</dbReference>
<dbReference type="GO" id="GO:0005694">
    <property type="term" value="C:chromosome"/>
    <property type="evidence" value="ECO:0007669"/>
    <property type="project" value="InterPro"/>
</dbReference>
<keyword evidence="3 7" id="KW-0547">Nucleotide-binding</keyword>
<evidence type="ECO:0000313" key="10">
    <source>
        <dbReference type="EMBL" id="QDT19057.1"/>
    </source>
</evidence>
<evidence type="ECO:0000256" key="2">
    <source>
        <dbReference type="ARBA" id="ARBA00022490"/>
    </source>
</evidence>
<evidence type="ECO:0000259" key="9">
    <source>
        <dbReference type="SMART" id="SM00968"/>
    </source>
</evidence>
<evidence type="ECO:0000256" key="7">
    <source>
        <dbReference type="HAMAP-Rule" id="MF_01894"/>
    </source>
</evidence>
<dbReference type="SMART" id="SM00968">
    <property type="entry name" value="SMC_hinge"/>
    <property type="match status" value="1"/>
</dbReference>
<dbReference type="InterPro" id="IPR011890">
    <property type="entry name" value="SMC_prok"/>
</dbReference>
<evidence type="ECO:0000256" key="8">
    <source>
        <dbReference type="SAM" id="MobiDB-lite"/>
    </source>
</evidence>
<evidence type="ECO:0000256" key="4">
    <source>
        <dbReference type="ARBA" id="ARBA00022840"/>
    </source>
</evidence>
<feature type="coiled-coil region" evidence="7">
    <location>
        <begin position="993"/>
        <end position="1035"/>
    </location>
</feature>
<evidence type="ECO:0000256" key="1">
    <source>
        <dbReference type="ARBA" id="ARBA00004496"/>
    </source>
</evidence>
<keyword evidence="11" id="KW-1185">Reference proteome</keyword>
<gene>
    <name evidence="10" type="primary">smc_1</name>
    <name evidence="7" type="synonym">smc</name>
    <name evidence="10" type="ORF">HG66A1_08210</name>
</gene>